<accession>A0A1E3WAL5</accession>
<reference evidence="5 6" key="1">
    <citation type="journal article" date="2016" name="Environ. Microbiol.">
        <title>New Methyloceanibacter diversity from North Sea sediments includes methanotroph containing solely the soluble methane monooxygenase.</title>
        <authorList>
            <person name="Vekeman B."/>
            <person name="Kerckhof F.M."/>
            <person name="Cremers G."/>
            <person name="de Vos P."/>
            <person name="Vandamme P."/>
            <person name="Boon N."/>
            <person name="Op den Camp H.J."/>
            <person name="Heylen K."/>
        </authorList>
    </citation>
    <scope>NUCLEOTIDE SEQUENCE [LARGE SCALE GENOMIC DNA]</scope>
    <source>
        <strain evidence="5 6">R-67177</strain>
    </source>
</reference>
<sequence>MSKSGSALGVLGSLALAVALAGCAAAIARNPVPVSLEGQAQVAGMGTETIRFWGDELPPNSEAIVKEKWAQTRANRPELLARGRRPVMTSLALSGGGSDGAFGAGVLGGWTASGKRPEFDVVTGVSTGALTAPFAFLGPKYDGVLKEVFTQSDTKDVAIMRPVRGLLGGDALASNAPLAKVIDRYIDEAFLEEVAAEHRKGRRLLIGTTNLDAERPVIWDMGAIATSGSPEALDLFRTVLLASAAIPAVFPPGFIKVSAGGTTYEEMHVDGGATREVFLVPTQFMASKVDGSLGIRPIRRTYIIRNGHVAPEYKVVKARTLSIAGRAVSSLIKSQGVGDLYQLYVFCKRNGIDYNLAYIPADFHDTSTQAFDPVYMSRLYERGYQMAASGYPWKKQPPQMGAN</sequence>
<dbReference type="SUPFAM" id="SSF52151">
    <property type="entry name" value="FabD/lysophospholipase-like"/>
    <property type="match status" value="1"/>
</dbReference>
<keyword evidence="1 2" id="KW-0443">Lipid metabolism</keyword>
<evidence type="ECO:0000256" key="3">
    <source>
        <dbReference type="SAM" id="SignalP"/>
    </source>
</evidence>
<dbReference type="Pfam" id="PF01734">
    <property type="entry name" value="Patatin"/>
    <property type="match status" value="1"/>
</dbReference>
<feature type="chain" id="PRO_5009139143" description="PNPLA domain-containing protein" evidence="3">
    <location>
        <begin position="22"/>
        <end position="403"/>
    </location>
</feature>
<proteinExistence type="predicted"/>
<evidence type="ECO:0000259" key="4">
    <source>
        <dbReference type="PROSITE" id="PS51635"/>
    </source>
</evidence>
<keyword evidence="3" id="KW-0732">Signal</keyword>
<dbReference type="InterPro" id="IPR016035">
    <property type="entry name" value="Acyl_Trfase/lysoPLipase"/>
</dbReference>
<evidence type="ECO:0000313" key="5">
    <source>
        <dbReference type="EMBL" id="ODS02826.1"/>
    </source>
</evidence>
<dbReference type="PROSITE" id="PS51635">
    <property type="entry name" value="PNPLA"/>
    <property type="match status" value="1"/>
</dbReference>
<dbReference type="Proteomes" id="UP000095042">
    <property type="component" value="Unassembled WGS sequence"/>
</dbReference>
<keyword evidence="6" id="KW-1185">Reference proteome</keyword>
<organism evidence="5 6">
    <name type="scientific">Methyloceanibacter marginalis</name>
    <dbReference type="NCBI Taxonomy" id="1774971"/>
    <lineage>
        <taxon>Bacteria</taxon>
        <taxon>Pseudomonadati</taxon>
        <taxon>Pseudomonadota</taxon>
        <taxon>Alphaproteobacteria</taxon>
        <taxon>Hyphomicrobiales</taxon>
        <taxon>Hyphomicrobiaceae</taxon>
        <taxon>Methyloceanibacter</taxon>
    </lineage>
</organism>
<feature type="active site" description="Proton acceptor" evidence="2">
    <location>
        <position position="270"/>
    </location>
</feature>
<dbReference type="InterPro" id="IPR002641">
    <property type="entry name" value="PNPLA_dom"/>
</dbReference>
<keyword evidence="2" id="KW-0442">Lipid degradation</keyword>
<dbReference type="Gene3D" id="3.40.1090.10">
    <property type="entry name" value="Cytosolic phospholipase A2 catalytic domain"/>
    <property type="match status" value="1"/>
</dbReference>
<feature type="signal peptide" evidence="3">
    <location>
        <begin position="1"/>
        <end position="21"/>
    </location>
</feature>
<evidence type="ECO:0000256" key="2">
    <source>
        <dbReference type="PROSITE-ProRule" id="PRU01161"/>
    </source>
</evidence>
<dbReference type="PROSITE" id="PS51257">
    <property type="entry name" value="PROKAR_LIPOPROTEIN"/>
    <property type="match status" value="1"/>
</dbReference>
<feature type="domain" description="PNPLA" evidence="4">
    <location>
        <begin position="91"/>
        <end position="286"/>
    </location>
</feature>
<dbReference type="GO" id="GO:0016787">
    <property type="term" value="F:hydrolase activity"/>
    <property type="evidence" value="ECO:0007669"/>
    <property type="project" value="UniProtKB-UniRule"/>
</dbReference>
<feature type="short sequence motif" description="GXSXG" evidence="2">
    <location>
        <begin position="124"/>
        <end position="128"/>
    </location>
</feature>
<dbReference type="OrthoDB" id="323481at2"/>
<comment type="caution">
    <text evidence="5">The sequence shown here is derived from an EMBL/GenBank/DDBJ whole genome shotgun (WGS) entry which is preliminary data.</text>
</comment>
<feature type="active site" description="Nucleophile" evidence="2">
    <location>
        <position position="126"/>
    </location>
</feature>
<protein>
    <recommendedName>
        <fullName evidence="4">PNPLA domain-containing protein</fullName>
    </recommendedName>
</protein>
<dbReference type="AlphaFoldDB" id="A0A1E3WAL5"/>
<dbReference type="RefSeq" id="WP_069623972.1">
    <property type="nucleotide sequence ID" value="NZ_LPWD01000219.1"/>
</dbReference>
<dbReference type="GO" id="GO:0016042">
    <property type="term" value="P:lipid catabolic process"/>
    <property type="evidence" value="ECO:0007669"/>
    <property type="project" value="UniProtKB-UniRule"/>
</dbReference>
<evidence type="ECO:0000256" key="1">
    <source>
        <dbReference type="ARBA" id="ARBA00023098"/>
    </source>
</evidence>
<evidence type="ECO:0000313" key="6">
    <source>
        <dbReference type="Proteomes" id="UP000095042"/>
    </source>
</evidence>
<feature type="short sequence motif" description="DGA/G" evidence="2">
    <location>
        <begin position="270"/>
        <end position="272"/>
    </location>
</feature>
<keyword evidence="2" id="KW-0378">Hydrolase</keyword>
<name>A0A1E3WAL5_9HYPH</name>
<feature type="short sequence motif" description="GXGXXG" evidence="2">
    <location>
        <begin position="95"/>
        <end position="100"/>
    </location>
</feature>
<gene>
    <name evidence="5" type="ORF">AUC71_13185</name>
</gene>
<dbReference type="EMBL" id="LPWD01000219">
    <property type="protein sequence ID" value="ODS02826.1"/>
    <property type="molecule type" value="Genomic_DNA"/>
</dbReference>